<dbReference type="Proteomes" id="UP000053780">
    <property type="component" value="Unassembled WGS sequence"/>
</dbReference>
<dbReference type="Pfam" id="PF00462">
    <property type="entry name" value="Glutaredoxin"/>
    <property type="match status" value="1"/>
</dbReference>
<reference evidence="2 3" key="1">
    <citation type="journal article" date="2013" name="BMC Genomics">
        <title>Genome sequencing and comparative genomics of honey bee microsporidia, Nosema apis reveal novel insights into host-parasite interactions.</title>
        <authorList>
            <person name="Chen Yp."/>
            <person name="Pettis J.S."/>
            <person name="Zhao Y."/>
            <person name="Liu X."/>
            <person name="Tallon L.J."/>
            <person name="Sadzewicz L.D."/>
            <person name="Li R."/>
            <person name="Zheng H."/>
            <person name="Huang S."/>
            <person name="Zhang X."/>
            <person name="Hamilton M.C."/>
            <person name="Pernal S.F."/>
            <person name="Melathopoulos A.P."/>
            <person name="Yan X."/>
            <person name="Evans J.D."/>
        </authorList>
    </citation>
    <scope>NUCLEOTIDE SEQUENCE [LARGE SCALE GENOMIC DNA]</scope>
    <source>
        <strain evidence="2 3">BRL 01</strain>
    </source>
</reference>
<protein>
    <submittedName>
        <fullName evidence="2">Glutaredoxin-like protein</fullName>
    </submittedName>
</protein>
<dbReference type="InterPro" id="IPR002109">
    <property type="entry name" value="Glutaredoxin"/>
</dbReference>
<dbReference type="VEuPathDB" id="MicrosporidiaDB:NAPIS_ORF00911"/>
<dbReference type="InterPro" id="IPR036249">
    <property type="entry name" value="Thioredoxin-like_sf"/>
</dbReference>
<gene>
    <name evidence="2" type="ORF">NAPIS_ORF00911</name>
</gene>
<dbReference type="GO" id="GO:0016491">
    <property type="term" value="F:oxidoreductase activity"/>
    <property type="evidence" value="ECO:0007669"/>
    <property type="project" value="UniProtKB-ARBA"/>
</dbReference>
<proteinExistence type="predicted"/>
<dbReference type="Gene3D" id="3.40.30.10">
    <property type="entry name" value="Glutaredoxin"/>
    <property type="match status" value="1"/>
</dbReference>
<dbReference type="SUPFAM" id="SSF52833">
    <property type="entry name" value="Thioredoxin-like"/>
    <property type="match status" value="1"/>
</dbReference>
<dbReference type="PROSITE" id="PS51354">
    <property type="entry name" value="GLUTAREDOXIN_2"/>
    <property type="match status" value="1"/>
</dbReference>
<dbReference type="EMBL" id="KE647132">
    <property type="protein sequence ID" value="EQB61508.1"/>
    <property type="molecule type" value="Genomic_DNA"/>
</dbReference>
<name>T0LAY1_9MICR</name>
<evidence type="ECO:0000313" key="2">
    <source>
        <dbReference type="EMBL" id="EQB61508.1"/>
    </source>
</evidence>
<evidence type="ECO:0000313" key="3">
    <source>
        <dbReference type="Proteomes" id="UP000053780"/>
    </source>
</evidence>
<sequence length="103" mass="12199">MTVLTDLIKQKKTFVVTMEKCSDTVKGLKLLDDNNIKYEKIKKEDNQDLVNEIIQTYNFKYYPTIFLDGNFIGGDKELEIYLKKIKIDFLFFCINVYLKNLIN</sequence>
<dbReference type="HOGENOM" id="CLU_026126_10_0_1"/>
<keyword evidence="3" id="KW-1185">Reference proteome</keyword>
<dbReference type="AlphaFoldDB" id="T0LAY1"/>
<feature type="domain" description="Glutaredoxin" evidence="1">
    <location>
        <begin position="15"/>
        <end position="72"/>
    </location>
</feature>
<evidence type="ECO:0000259" key="1">
    <source>
        <dbReference type="Pfam" id="PF00462"/>
    </source>
</evidence>
<organism evidence="2 3">
    <name type="scientific">Vairimorpha apis BRL 01</name>
    <dbReference type="NCBI Taxonomy" id="1037528"/>
    <lineage>
        <taxon>Eukaryota</taxon>
        <taxon>Fungi</taxon>
        <taxon>Fungi incertae sedis</taxon>
        <taxon>Microsporidia</taxon>
        <taxon>Nosematidae</taxon>
        <taxon>Vairimorpha</taxon>
    </lineage>
</organism>
<dbReference type="OrthoDB" id="423313at2759"/>
<accession>T0LAY1</accession>